<sequence length="270" mass="29856">MSDHLTELEQCITEFAATVFLEYSGTCKPRGYFATSIDRRLQHETLGDLQELELFLDEIGDKDALSHTDKERLGIFRRSFRGSCDQVKIWSGLSGTHSYSVASAVLGQANVPVPVASTEYTATGPSLHGISPARADEINQIQEDANLASLIDAQEWEEWAIEAREQAVPARRSKQNETNCQRTRVSPSKTTIQPSGNGHHYYYHATPSTNVQSSWDASAFLSPVFVPPLRTSFHTTVHTASRSGASSSQTVSYNSHNTSFTNIRNSFNNP</sequence>
<feature type="compositionally biased region" description="Polar residues" evidence="1">
    <location>
        <begin position="176"/>
        <end position="196"/>
    </location>
</feature>
<accession>A0A9P6E5R9</accession>
<feature type="region of interest" description="Disordered" evidence="1">
    <location>
        <begin position="169"/>
        <end position="198"/>
    </location>
</feature>
<evidence type="ECO:0000313" key="2">
    <source>
        <dbReference type="EMBL" id="KAF9523088.1"/>
    </source>
</evidence>
<name>A0A9P6E5R9_9AGAR</name>
<protein>
    <submittedName>
        <fullName evidence="2">Uncharacterized protein</fullName>
    </submittedName>
</protein>
<evidence type="ECO:0000256" key="1">
    <source>
        <dbReference type="SAM" id="MobiDB-lite"/>
    </source>
</evidence>
<reference evidence="2" key="1">
    <citation type="submission" date="2020-11" db="EMBL/GenBank/DDBJ databases">
        <authorList>
            <consortium name="DOE Joint Genome Institute"/>
            <person name="Ahrendt S."/>
            <person name="Riley R."/>
            <person name="Andreopoulos W."/>
            <person name="Labutti K."/>
            <person name="Pangilinan J."/>
            <person name="Ruiz-Duenas F.J."/>
            <person name="Barrasa J.M."/>
            <person name="Sanchez-Garcia M."/>
            <person name="Camarero S."/>
            <person name="Miyauchi S."/>
            <person name="Serrano A."/>
            <person name="Linde D."/>
            <person name="Babiker R."/>
            <person name="Drula E."/>
            <person name="Ayuso-Fernandez I."/>
            <person name="Pacheco R."/>
            <person name="Padilla G."/>
            <person name="Ferreira P."/>
            <person name="Barriuso J."/>
            <person name="Kellner H."/>
            <person name="Castanera R."/>
            <person name="Alfaro M."/>
            <person name="Ramirez L."/>
            <person name="Pisabarro A.G."/>
            <person name="Kuo A."/>
            <person name="Tritt A."/>
            <person name="Lipzen A."/>
            <person name="He G."/>
            <person name="Yan M."/>
            <person name="Ng V."/>
            <person name="Cullen D."/>
            <person name="Martin F."/>
            <person name="Rosso M.-N."/>
            <person name="Henrissat B."/>
            <person name="Hibbett D."/>
            <person name="Martinez A.T."/>
            <person name="Grigoriev I.V."/>
        </authorList>
    </citation>
    <scope>NUCLEOTIDE SEQUENCE</scope>
    <source>
        <strain evidence="2">CBS 506.95</strain>
    </source>
</reference>
<dbReference type="Proteomes" id="UP000807306">
    <property type="component" value="Unassembled WGS sequence"/>
</dbReference>
<comment type="caution">
    <text evidence="2">The sequence shown here is derived from an EMBL/GenBank/DDBJ whole genome shotgun (WGS) entry which is preliminary data.</text>
</comment>
<proteinExistence type="predicted"/>
<feature type="region of interest" description="Disordered" evidence="1">
    <location>
        <begin position="240"/>
        <end position="270"/>
    </location>
</feature>
<evidence type="ECO:0000313" key="3">
    <source>
        <dbReference type="Proteomes" id="UP000807306"/>
    </source>
</evidence>
<keyword evidence="3" id="KW-1185">Reference proteome</keyword>
<gene>
    <name evidence="2" type="ORF">CPB83DRAFT_863433</name>
</gene>
<organism evidence="2 3">
    <name type="scientific">Crepidotus variabilis</name>
    <dbReference type="NCBI Taxonomy" id="179855"/>
    <lineage>
        <taxon>Eukaryota</taxon>
        <taxon>Fungi</taxon>
        <taxon>Dikarya</taxon>
        <taxon>Basidiomycota</taxon>
        <taxon>Agaricomycotina</taxon>
        <taxon>Agaricomycetes</taxon>
        <taxon>Agaricomycetidae</taxon>
        <taxon>Agaricales</taxon>
        <taxon>Agaricineae</taxon>
        <taxon>Crepidotaceae</taxon>
        <taxon>Crepidotus</taxon>
    </lineage>
</organism>
<dbReference type="AlphaFoldDB" id="A0A9P6E5R9"/>
<dbReference type="EMBL" id="MU157925">
    <property type="protein sequence ID" value="KAF9523088.1"/>
    <property type="molecule type" value="Genomic_DNA"/>
</dbReference>